<proteinExistence type="predicted"/>
<comment type="caution">
    <text evidence="1">The sequence shown here is derived from an EMBL/GenBank/DDBJ whole genome shotgun (WGS) entry which is preliminary data.</text>
</comment>
<dbReference type="Proteomes" id="UP000324222">
    <property type="component" value="Unassembled WGS sequence"/>
</dbReference>
<dbReference type="AlphaFoldDB" id="A0A5B7HYY5"/>
<evidence type="ECO:0000313" key="2">
    <source>
        <dbReference type="Proteomes" id="UP000324222"/>
    </source>
</evidence>
<accession>A0A5B7HYY5</accession>
<evidence type="ECO:0000313" key="1">
    <source>
        <dbReference type="EMBL" id="MPC75203.1"/>
    </source>
</evidence>
<protein>
    <submittedName>
        <fullName evidence="1">Uncharacterized protein</fullName>
    </submittedName>
</protein>
<name>A0A5B7HYY5_PORTR</name>
<reference evidence="1 2" key="1">
    <citation type="submission" date="2019-05" db="EMBL/GenBank/DDBJ databases">
        <title>Another draft genome of Portunus trituberculatus and its Hox gene families provides insights of decapod evolution.</title>
        <authorList>
            <person name="Jeong J.-H."/>
            <person name="Song I."/>
            <person name="Kim S."/>
            <person name="Choi T."/>
            <person name="Kim D."/>
            <person name="Ryu S."/>
            <person name="Kim W."/>
        </authorList>
    </citation>
    <scope>NUCLEOTIDE SEQUENCE [LARGE SCALE GENOMIC DNA]</scope>
    <source>
        <tissue evidence="1">Muscle</tissue>
    </source>
</reference>
<keyword evidence="2" id="KW-1185">Reference proteome</keyword>
<gene>
    <name evidence="1" type="ORF">E2C01_069587</name>
</gene>
<dbReference type="EMBL" id="VSRR010040587">
    <property type="protein sequence ID" value="MPC75203.1"/>
    <property type="molecule type" value="Genomic_DNA"/>
</dbReference>
<sequence length="71" mass="8039">MNTDECMGTFLGTSYLKVHPLGNRYPKQGSPTYTRTVGRIRTRVLGDPSDPKARVVNPFSTATYFYLECYV</sequence>
<organism evidence="1 2">
    <name type="scientific">Portunus trituberculatus</name>
    <name type="common">Swimming crab</name>
    <name type="synonym">Neptunus trituberculatus</name>
    <dbReference type="NCBI Taxonomy" id="210409"/>
    <lineage>
        <taxon>Eukaryota</taxon>
        <taxon>Metazoa</taxon>
        <taxon>Ecdysozoa</taxon>
        <taxon>Arthropoda</taxon>
        <taxon>Crustacea</taxon>
        <taxon>Multicrustacea</taxon>
        <taxon>Malacostraca</taxon>
        <taxon>Eumalacostraca</taxon>
        <taxon>Eucarida</taxon>
        <taxon>Decapoda</taxon>
        <taxon>Pleocyemata</taxon>
        <taxon>Brachyura</taxon>
        <taxon>Eubrachyura</taxon>
        <taxon>Portunoidea</taxon>
        <taxon>Portunidae</taxon>
        <taxon>Portuninae</taxon>
        <taxon>Portunus</taxon>
    </lineage>
</organism>